<evidence type="ECO:0000313" key="7">
    <source>
        <dbReference type="Proteomes" id="UP001058974"/>
    </source>
</evidence>
<dbReference type="GO" id="GO:0008270">
    <property type="term" value="F:zinc ion binding"/>
    <property type="evidence" value="ECO:0007669"/>
    <property type="project" value="UniProtKB-KW"/>
</dbReference>
<dbReference type="InterPro" id="IPR003656">
    <property type="entry name" value="Znf_BED"/>
</dbReference>
<evidence type="ECO:0000313" key="6">
    <source>
        <dbReference type="EMBL" id="KAI5385269.1"/>
    </source>
</evidence>
<dbReference type="Gramene" id="Psat07G0203100-T1">
    <property type="protein sequence ID" value="KAI5385269.1"/>
    <property type="gene ID" value="KIW84_072031"/>
</dbReference>
<feature type="domain" description="BED-type" evidence="5">
    <location>
        <begin position="54"/>
        <end position="98"/>
    </location>
</feature>
<name>A0A9D4ZVH7_PEA</name>
<evidence type="ECO:0000256" key="1">
    <source>
        <dbReference type="ARBA" id="ARBA00022723"/>
    </source>
</evidence>
<evidence type="ECO:0000256" key="4">
    <source>
        <dbReference type="PROSITE-ProRule" id="PRU00027"/>
    </source>
</evidence>
<dbReference type="Pfam" id="PF10469">
    <property type="entry name" value="AKAP7_NLS"/>
    <property type="match status" value="1"/>
</dbReference>
<keyword evidence="2 4" id="KW-0863">Zinc-finger</keyword>
<keyword evidence="7" id="KW-1185">Reference proteome</keyword>
<keyword evidence="3" id="KW-0862">Zinc</keyword>
<dbReference type="Gene3D" id="3.90.1140.10">
    <property type="entry name" value="Cyclic phosphodiesterase"/>
    <property type="match status" value="1"/>
</dbReference>
<dbReference type="SUPFAM" id="SSF57667">
    <property type="entry name" value="beta-beta-alpha zinc fingers"/>
    <property type="match status" value="1"/>
</dbReference>
<gene>
    <name evidence="6" type="ORF">KIW84_072031</name>
</gene>
<dbReference type="GO" id="GO:0006357">
    <property type="term" value="P:regulation of transcription by RNA polymerase II"/>
    <property type="evidence" value="ECO:0007669"/>
    <property type="project" value="TreeGrafter"/>
</dbReference>
<proteinExistence type="predicted"/>
<protein>
    <recommendedName>
        <fullName evidence="5">BED-type domain-containing protein</fullName>
    </recommendedName>
</protein>
<evidence type="ECO:0000256" key="3">
    <source>
        <dbReference type="ARBA" id="ARBA00022833"/>
    </source>
</evidence>
<dbReference type="GO" id="GO:1990837">
    <property type="term" value="F:sequence-specific double-stranded DNA binding"/>
    <property type="evidence" value="ECO:0007669"/>
    <property type="project" value="TreeGrafter"/>
</dbReference>
<reference evidence="6 7" key="1">
    <citation type="journal article" date="2022" name="Nat. Genet.">
        <title>Improved pea reference genome and pan-genome highlight genomic features and evolutionary characteristics.</title>
        <authorList>
            <person name="Yang T."/>
            <person name="Liu R."/>
            <person name="Luo Y."/>
            <person name="Hu S."/>
            <person name="Wang D."/>
            <person name="Wang C."/>
            <person name="Pandey M.K."/>
            <person name="Ge S."/>
            <person name="Xu Q."/>
            <person name="Li N."/>
            <person name="Li G."/>
            <person name="Huang Y."/>
            <person name="Saxena R.K."/>
            <person name="Ji Y."/>
            <person name="Li M."/>
            <person name="Yan X."/>
            <person name="He Y."/>
            <person name="Liu Y."/>
            <person name="Wang X."/>
            <person name="Xiang C."/>
            <person name="Varshney R.K."/>
            <person name="Ding H."/>
            <person name="Gao S."/>
            <person name="Zong X."/>
        </authorList>
    </citation>
    <scope>NUCLEOTIDE SEQUENCE [LARGE SCALE GENOMIC DNA]</scope>
    <source>
        <strain evidence="6 7">cv. Zhongwan 6</strain>
    </source>
</reference>
<dbReference type="InterPro" id="IPR036236">
    <property type="entry name" value="Znf_C2H2_sf"/>
</dbReference>
<dbReference type="GO" id="GO:0005634">
    <property type="term" value="C:nucleus"/>
    <property type="evidence" value="ECO:0007669"/>
    <property type="project" value="TreeGrafter"/>
</dbReference>
<dbReference type="EMBL" id="JAMSHJ010000007">
    <property type="protein sequence ID" value="KAI5385269.1"/>
    <property type="molecule type" value="Genomic_DNA"/>
</dbReference>
<evidence type="ECO:0000259" key="5">
    <source>
        <dbReference type="PROSITE" id="PS50808"/>
    </source>
</evidence>
<sequence>MERDKSSLQGVGVPSLQGVGVPSGVVDQGVSQGAAAGTALPPLRKRKLNASGSRKTSTVWEEFNILPDEPEPIAACKHCHKRYRCDPKTHGTSNMLAHSKVCYKNPALLLKDPNQTNLVSGEGGFLVPTSQRFNAAACRKAINTFVILDEHSFRVVEGVGFKQMCKQLQPQMASPFVNKTSLSFLESFFETKDGTVSVATAFAGHQEDLGINKSIFIKPKTFHLTVLMLKLWNKDRVGHIKRRLNSSSFLLNGRERKVDSELPCLFLETWWRLKLRQKSVGASLRFQCFH</sequence>
<accession>A0A9D4ZVH7</accession>
<dbReference type="PANTHER" id="PTHR34396:SF27">
    <property type="entry name" value="OS08G0208700 PROTEIN"/>
    <property type="match status" value="1"/>
</dbReference>
<dbReference type="PANTHER" id="PTHR34396">
    <property type="entry name" value="OS03G0264950 PROTEIN-RELATED"/>
    <property type="match status" value="1"/>
</dbReference>
<comment type="caution">
    <text evidence="6">The sequence shown here is derived from an EMBL/GenBank/DDBJ whole genome shotgun (WGS) entry which is preliminary data.</text>
</comment>
<dbReference type="Proteomes" id="UP001058974">
    <property type="component" value="Chromosome 7"/>
</dbReference>
<dbReference type="AlphaFoldDB" id="A0A9D4ZVH7"/>
<dbReference type="InterPro" id="IPR053031">
    <property type="entry name" value="Cuticle_assoc_protein"/>
</dbReference>
<dbReference type="InterPro" id="IPR019510">
    <property type="entry name" value="AKAP7-like_phosphoesterase"/>
</dbReference>
<dbReference type="SMART" id="SM00614">
    <property type="entry name" value="ZnF_BED"/>
    <property type="match status" value="1"/>
</dbReference>
<organism evidence="6 7">
    <name type="scientific">Pisum sativum</name>
    <name type="common">Garden pea</name>
    <name type="synonym">Lathyrus oleraceus</name>
    <dbReference type="NCBI Taxonomy" id="3888"/>
    <lineage>
        <taxon>Eukaryota</taxon>
        <taxon>Viridiplantae</taxon>
        <taxon>Streptophyta</taxon>
        <taxon>Embryophyta</taxon>
        <taxon>Tracheophyta</taxon>
        <taxon>Spermatophyta</taxon>
        <taxon>Magnoliopsida</taxon>
        <taxon>eudicotyledons</taxon>
        <taxon>Gunneridae</taxon>
        <taxon>Pentapetalae</taxon>
        <taxon>rosids</taxon>
        <taxon>fabids</taxon>
        <taxon>Fabales</taxon>
        <taxon>Fabaceae</taxon>
        <taxon>Papilionoideae</taxon>
        <taxon>50 kb inversion clade</taxon>
        <taxon>NPAAA clade</taxon>
        <taxon>Hologalegina</taxon>
        <taxon>IRL clade</taxon>
        <taxon>Fabeae</taxon>
        <taxon>Lathyrus</taxon>
    </lineage>
</organism>
<dbReference type="PROSITE" id="PS50808">
    <property type="entry name" value="ZF_BED"/>
    <property type="match status" value="1"/>
</dbReference>
<evidence type="ECO:0000256" key="2">
    <source>
        <dbReference type="ARBA" id="ARBA00022771"/>
    </source>
</evidence>
<keyword evidence="1" id="KW-0479">Metal-binding</keyword>
<dbReference type="Pfam" id="PF02892">
    <property type="entry name" value="zf-BED"/>
    <property type="match status" value="1"/>
</dbReference>